<sequence length="88" mass="9818">MTPLGATDMILYKVQPVTPWLLVLCRLDLPVHKILSFAVVGLTVALTRVVAYHTPVHWCHPSSSLAAMFSPQRESLLGSEKFRQGFIE</sequence>
<name>A0AAW2TFF8_SESRA</name>
<dbReference type="AlphaFoldDB" id="A0AAW2TFF8"/>
<comment type="caution">
    <text evidence="1">The sequence shown here is derived from an EMBL/GenBank/DDBJ whole genome shotgun (WGS) entry which is preliminary data.</text>
</comment>
<organism evidence="1">
    <name type="scientific">Sesamum radiatum</name>
    <name type="common">Black benniseed</name>
    <dbReference type="NCBI Taxonomy" id="300843"/>
    <lineage>
        <taxon>Eukaryota</taxon>
        <taxon>Viridiplantae</taxon>
        <taxon>Streptophyta</taxon>
        <taxon>Embryophyta</taxon>
        <taxon>Tracheophyta</taxon>
        <taxon>Spermatophyta</taxon>
        <taxon>Magnoliopsida</taxon>
        <taxon>eudicotyledons</taxon>
        <taxon>Gunneridae</taxon>
        <taxon>Pentapetalae</taxon>
        <taxon>asterids</taxon>
        <taxon>lamiids</taxon>
        <taxon>Lamiales</taxon>
        <taxon>Pedaliaceae</taxon>
        <taxon>Sesamum</taxon>
    </lineage>
</organism>
<reference evidence="1" key="1">
    <citation type="submission" date="2020-06" db="EMBL/GenBank/DDBJ databases">
        <authorList>
            <person name="Li T."/>
            <person name="Hu X."/>
            <person name="Zhang T."/>
            <person name="Song X."/>
            <person name="Zhang H."/>
            <person name="Dai N."/>
            <person name="Sheng W."/>
            <person name="Hou X."/>
            <person name="Wei L."/>
        </authorList>
    </citation>
    <scope>NUCLEOTIDE SEQUENCE</scope>
    <source>
        <strain evidence="1">G02</strain>
        <tissue evidence="1">Leaf</tissue>
    </source>
</reference>
<reference evidence="1" key="2">
    <citation type="journal article" date="2024" name="Plant">
        <title>Genomic evolution and insights into agronomic trait innovations of Sesamum species.</title>
        <authorList>
            <person name="Miao H."/>
            <person name="Wang L."/>
            <person name="Qu L."/>
            <person name="Liu H."/>
            <person name="Sun Y."/>
            <person name="Le M."/>
            <person name="Wang Q."/>
            <person name="Wei S."/>
            <person name="Zheng Y."/>
            <person name="Lin W."/>
            <person name="Duan Y."/>
            <person name="Cao H."/>
            <person name="Xiong S."/>
            <person name="Wang X."/>
            <person name="Wei L."/>
            <person name="Li C."/>
            <person name="Ma Q."/>
            <person name="Ju M."/>
            <person name="Zhao R."/>
            <person name="Li G."/>
            <person name="Mu C."/>
            <person name="Tian Q."/>
            <person name="Mei H."/>
            <person name="Zhang T."/>
            <person name="Gao T."/>
            <person name="Zhang H."/>
        </authorList>
    </citation>
    <scope>NUCLEOTIDE SEQUENCE</scope>
    <source>
        <strain evidence="1">G02</strain>
    </source>
</reference>
<proteinExistence type="predicted"/>
<protein>
    <submittedName>
        <fullName evidence="1">Uncharacterized protein</fullName>
    </submittedName>
</protein>
<gene>
    <name evidence="1" type="ORF">Sradi_1994300</name>
</gene>
<dbReference type="EMBL" id="JACGWJ010000008">
    <property type="protein sequence ID" value="KAL0403535.1"/>
    <property type="molecule type" value="Genomic_DNA"/>
</dbReference>
<evidence type="ECO:0000313" key="1">
    <source>
        <dbReference type="EMBL" id="KAL0403535.1"/>
    </source>
</evidence>
<accession>A0AAW2TFF8</accession>